<reference evidence="12" key="1">
    <citation type="journal article" date="2019" name="Int. J. Syst. Evol. Microbiol.">
        <title>The Global Catalogue of Microorganisms (GCM) 10K type strain sequencing project: providing services to taxonomists for standard genome sequencing and annotation.</title>
        <authorList>
            <consortium name="The Broad Institute Genomics Platform"/>
            <consortium name="The Broad Institute Genome Sequencing Center for Infectious Disease"/>
            <person name="Wu L."/>
            <person name="Ma J."/>
        </authorList>
    </citation>
    <scope>NUCLEOTIDE SEQUENCE [LARGE SCALE GENOMIC DNA]</scope>
    <source>
        <strain evidence="12">KCTC 42087</strain>
    </source>
</reference>
<dbReference type="CDD" id="cd16917">
    <property type="entry name" value="HATPase_UhpB-NarQ-NarX-like"/>
    <property type="match status" value="1"/>
</dbReference>
<dbReference type="Pfam" id="PF07730">
    <property type="entry name" value="HisKA_3"/>
    <property type="match status" value="1"/>
</dbReference>
<keyword evidence="4" id="KW-0808">Transferase</keyword>
<evidence type="ECO:0000256" key="2">
    <source>
        <dbReference type="ARBA" id="ARBA00012438"/>
    </source>
</evidence>
<evidence type="ECO:0000256" key="1">
    <source>
        <dbReference type="ARBA" id="ARBA00000085"/>
    </source>
</evidence>
<evidence type="ECO:0000313" key="11">
    <source>
        <dbReference type="EMBL" id="MFC5744481.1"/>
    </source>
</evidence>
<dbReference type="PANTHER" id="PTHR24421">
    <property type="entry name" value="NITRATE/NITRITE SENSOR PROTEIN NARX-RELATED"/>
    <property type="match status" value="1"/>
</dbReference>
<dbReference type="InterPro" id="IPR011712">
    <property type="entry name" value="Sig_transdc_His_kin_sub3_dim/P"/>
</dbReference>
<feature type="domain" description="Histidine kinase/HSP90-like ATPase" evidence="9">
    <location>
        <begin position="124"/>
        <end position="217"/>
    </location>
</feature>
<keyword evidence="7" id="KW-0067">ATP-binding</keyword>
<evidence type="ECO:0000256" key="8">
    <source>
        <dbReference type="ARBA" id="ARBA00023012"/>
    </source>
</evidence>
<dbReference type="PANTHER" id="PTHR24421:SF10">
    <property type="entry name" value="NITRATE_NITRITE SENSOR PROTEIN NARQ"/>
    <property type="match status" value="1"/>
</dbReference>
<protein>
    <recommendedName>
        <fullName evidence="2">histidine kinase</fullName>
        <ecNumber evidence="2">2.7.13.3</ecNumber>
    </recommendedName>
</protein>
<dbReference type="InterPro" id="IPR003594">
    <property type="entry name" value="HATPase_dom"/>
</dbReference>
<evidence type="ECO:0000259" key="9">
    <source>
        <dbReference type="Pfam" id="PF02518"/>
    </source>
</evidence>
<keyword evidence="6 11" id="KW-0418">Kinase</keyword>
<gene>
    <name evidence="11" type="ORF">ACFPZN_02515</name>
</gene>
<dbReference type="Gene3D" id="1.20.5.1930">
    <property type="match status" value="1"/>
</dbReference>
<accession>A0ABW0ZMT4</accession>
<dbReference type="GO" id="GO:0016301">
    <property type="term" value="F:kinase activity"/>
    <property type="evidence" value="ECO:0007669"/>
    <property type="project" value="UniProtKB-KW"/>
</dbReference>
<comment type="catalytic activity">
    <reaction evidence="1">
        <text>ATP + protein L-histidine = ADP + protein N-phospho-L-histidine.</text>
        <dbReference type="EC" id="2.7.13.3"/>
    </reaction>
</comment>
<evidence type="ECO:0000256" key="7">
    <source>
        <dbReference type="ARBA" id="ARBA00022840"/>
    </source>
</evidence>
<evidence type="ECO:0000256" key="3">
    <source>
        <dbReference type="ARBA" id="ARBA00022553"/>
    </source>
</evidence>
<dbReference type="RefSeq" id="WP_378279687.1">
    <property type="nucleotide sequence ID" value="NZ_JBHSON010000003.1"/>
</dbReference>
<dbReference type="InterPro" id="IPR050482">
    <property type="entry name" value="Sensor_HK_TwoCompSys"/>
</dbReference>
<keyword evidence="3" id="KW-0597">Phosphoprotein</keyword>
<dbReference type="Gene3D" id="3.30.565.10">
    <property type="entry name" value="Histidine kinase-like ATPase, C-terminal domain"/>
    <property type="match status" value="1"/>
</dbReference>
<proteinExistence type="predicted"/>
<organism evidence="11 12">
    <name type="scientific">Actinomadura rugatobispora</name>
    <dbReference type="NCBI Taxonomy" id="1994"/>
    <lineage>
        <taxon>Bacteria</taxon>
        <taxon>Bacillati</taxon>
        <taxon>Actinomycetota</taxon>
        <taxon>Actinomycetes</taxon>
        <taxon>Streptosporangiales</taxon>
        <taxon>Thermomonosporaceae</taxon>
        <taxon>Actinomadura</taxon>
    </lineage>
</organism>
<keyword evidence="12" id="KW-1185">Reference proteome</keyword>
<evidence type="ECO:0000256" key="4">
    <source>
        <dbReference type="ARBA" id="ARBA00022679"/>
    </source>
</evidence>
<feature type="domain" description="Signal transduction histidine kinase subgroup 3 dimerisation and phosphoacceptor" evidence="10">
    <location>
        <begin position="13"/>
        <end position="77"/>
    </location>
</feature>
<dbReference type="EMBL" id="JBHSON010000003">
    <property type="protein sequence ID" value="MFC5744481.1"/>
    <property type="molecule type" value="Genomic_DNA"/>
</dbReference>
<dbReference type="InterPro" id="IPR036890">
    <property type="entry name" value="HATPase_C_sf"/>
</dbReference>
<evidence type="ECO:0000256" key="5">
    <source>
        <dbReference type="ARBA" id="ARBA00022741"/>
    </source>
</evidence>
<evidence type="ECO:0000256" key="6">
    <source>
        <dbReference type="ARBA" id="ARBA00022777"/>
    </source>
</evidence>
<keyword evidence="5" id="KW-0547">Nucleotide-binding</keyword>
<dbReference type="Proteomes" id="UP001596074">
    <property type="component" value="Unassembled WGS sequence"/>
</dbReference>
<comment type="caution">
    <text evidence="11">The sequence shown here is derived from an EMBL/GenBank/DDBJ whole genome shotgun (WGS) entry which is preliminary data.</text>
</comment>
<dbReference type="EC" id="2.7.13.3" evidence="2"/>
<evidence type="ECO:0000259" key="10">
    <source>
        <dbReference type="Pfam" id="PF07730"/>
    </source>
</evidence>
<dbReference type="Pfam" id="PF02518">
    <property type="entry name" value="HATPase_c"/>
    <property type="match status" value="1"/>
</dbReference>
<name>A0ABW0ZMT4_9ACTN</name>
<dbReference type="SUPFAM" id="SSF55874">
    <property type="entry name" value="ATPase domain of HSP90 chaperone/DNA topoisomerase II/histidine kinase"/>
    <property type="match status" value="1"/>
</dbReference>
<keyword evidence="8" id="KW-0902">Two-component regulatory system</keyword>
<evidence type="ECO:0000313" key="12">
    <source>
        <dbReference type="Proteomes" id="UP001596074"/>
    </source>
</evidence>
<sequence>MSTTPTEVATNAERARIARELHDVVIHRVTAMVVQADAAQFLVRTAPDRAAEGLAAISGTGRRALAELRSLLGVLEATSVSAAGGGRAPALGKVGDLVEQARLSGQPVAWTEHGEPRPRAVDVELAAYRVVQEALTNAIKHATGRPTAVELRHGDEHIEIEVTTEGPSGTAPKPRKPLPAGGRGLNGLRERMRMLDGDLVAGALPGGGFSVRAVIPCRPVQEGGHD</sequence>